<feature type="domain" description="SHSP" evidence="5">
    <location>
        <begin position="6"/>
        <end position="120"/>
    </location>
</feature>
<keyword evidence="7" id="KW-1185">Reference proteome</keyword>
<feature type="region of interest" description="Disordered" evidence="4">
    <location>
        <begin position="101"/>
        <end position="121"/>
    </location>
</feature>
<comment type="similarity">
    <text evidence="2 3">Belongs to the small heat shock protein (HSP20) family.</text>
</comment>
<proteinExistence type="inferred from homology"/>
<dbReference type="RefSeq" id="WP_015321253.1">
    <property type="nucleotide sequence ID" value="NC_019974.1"/>
</dbReference>
<sequence>MSTLRDALRDLSEDVFFDLLESDDAYLLVLDVPGATAESVEVTVADGTVVVEARRQKLDDGEYRYLEENRPLLVDLELPLPDDAAGETAVTVERGVLELTVPKRPSGGETPLDVADRENAG</sequence>
<reference evidence="6 7" key="1">
    <citation type="submission" date="2012-11" db="EMBL/GenBank/DDBJ databases">
        <title>FINISHED of Natronococcus occultus SP4, DSM 3396.</title>
        <authorList>
            <consortium name="DOE Joint Genome Institute"/>
            <person name="Eisen J."/>
            <person name="Huntemann M."/>
            <person name="Wei C.-L."/>
            <person name="Han J."/>
            <person name="Detter J.C."/>
            <person name="Han C."/>
            <person name="Tapia R."/>
            <person name="Chen A."/>
            <person name="Kyrpides N."/>
            <person name="Mavromatis K."/>
            <person name="Markowitz V."/>
            <person name="Szeto E."/>
            <person name="Ivanova N."/>
            <person name="Mikhailova N."/>
            <person name="Ovchinnikova G."/>
            <person name="Pagani I."/>
            <person name="Pati A."/>
            <person name="Goodwin L."/>
            <person name="Nordberg H.P."/>
            <person name="Cantor M.N."/>
            <person name="Hua S.X."/>
            <person name="Woyke T."/>
            <person name="Eisen J."/>
            <person name="Klenk H.-P."/>
            <person name="Klenk H.-P."/>
        </authorList>
    </citation>
    <scope>NUCLEOTIDE SEQUENCE [LARGE SCALE GENOMIC DNA]</scope>
    <source>
        <strain evidence="6 7">SP4</strain>
    </source>
</reference>
<dbReference type="InterPro" id="IPR002068">
    <property type="entry name" value="A-crystallin/Hsp20_dom"/>
</dbReference>
<dbReference type="CDD" id="cd06464">
    <property type="entry name" value="ACD_sHsps-like"/>
    <property type="match status" value="1"/>
</dbReference>
<dbReference type="eggNOG" id="arCOG01835">
    <property type="taxonomic scope" value="Archaea"/>
</dbReference>
<gene>
    <name evidence="6" type="ORF">Natoc_2023</name>
</gene>
<dbReference type="PANTHER" id="PTHR46733:SF3">
    <property type="entry name" value="26.5 KDA HEAT SHOCK PROTEIN, MITOCHONDRIAL"/>
    <property type="match status" value="1"/>
</dbReference>
<dbReference type="AlphaFoldDB" id="L0K0F7"/>
<dbReference type="KEGG" id="nou:Natoc_2023"/>
<evidence type="ECO:0000256" key="4">
    <source>
        <dbReference type="SAM" id="MobiDB-lite"/>
    </source>
</evidence>
<dbReference type="InterPro" id="IPR008978">
    <property type="entry name" value="HSP20-like_chaperone"/>
</dbReference>
<organism evidence="6 7">
    <name type="scientific">Natronococcus occultus SP4</name>
    <dbReference type="NCBI Taxonomy" id="694430"/>
    <lineage>
        <taxon>Archaea</taxon>
        <taxon>Methanobacteriati</taxon>
        <taxon>Methanobacteriota</taxon>
        <taxon>Stenosarchaea group</taxon>
        <taxon>Halobacteria</taxon>
        <taxon>Halobacteriales</taxon>
        <taxon>Natrialbaceae</taxon>
        <taxon>Natronococcus</taxon>
    </lineage>
</organism>
<dbReference type="GeneID" id="14405107"/>
<dbReference type="GO" id="GO:0009408">
    <property type="term" value="P:response to heat"/>
    <property type="evidence" value="ECO:0007669"/>
    <property type="project" value="InterPro"/>
</dbReference>
<dbReference type="Pfam" id="PF00011">
    <property type="entry name" value="HSP20"/>
    <property type="match status" value="1"/>
</dbReference>
<dbReference type="InterPro" id="IPR044587">
    <property type="entry name" value="HSP21-like"/>
</dbReference>
<dbReference type="STRING" id="694430.Natoc_2023"/>
<dbReference type="EMBL" id="CP003929">
    <property type="protein sequence ID" value="AGB37809.1"/>
    <property type="molecule type" value="Genomic_DNA"/>
</dbReference>
<dbReference type="PROSITE" id="PS01031">
    <property type="entry name" value="SHSP"/>
    <property type="match status" value="1"/>
</dbReference>
<dbReference type="SUPFAM" id="SSF49764">
    <property type="entry name" value="HSP20-like chaperones"/>
    <property type="match status" value="1"/>
</dbReference>
<protein>
    <submittedName>
        <fullName evidence="6">Molecular chaperone (Small heat shock protein)</fullName>
    </submittedName>
</protein>
<evidence type="ECO:0000256" key="3">
    <source>
        <dbReference type="RuleBase" id="RU003616"/>
    </source>
</evidence>
<evidence type="ECO:0000259" key="5">
    <source>
        <dbReference type="PROSITE" id="PS01031"/>
    </source>
</evidence>
<dbReference type="HOGENOM" id="CLU_046737_9_1_2"/>
<dbReference type="Proteomes" id="UP000010878">
    <property type="component" value="Chromosome"/>
</dbReference>
<evidence type="ECO:0000313" key="7">
    <source>
        <dbReference type="Proteomes" id="UP000010878"/>
    </source>
</evidence>
<name>L0K0F7_9EURY</name>
<keyword evidence="1 6" id="KW-0346">Stress response</keyword>
<accession>L0K0F7</accession>
<dbReference type="Gene3D" id="2.60.40.790">
    <property type="match status" value="1"/>
</dbReference>
<dbReference type="PANTHER" id="PTHR46733">
    <property type="entry name" value="26.5 KDA HEAT SHOCK PROTEIN, MITOCHONDRIAL"/>
    <property type="match status" value="1"/>
</dbReference>
<evidence type="ECO:0000313" key="6">
    <source>
        <dbReference type="EMBL" id="AGB37809.1"/>
    </source>
</evidence>
<dbReference type="OrthoDB" id="261383at2157"/>
<evidence type="ECO:0000256" key="1">
    <source>
        <dbReference type="ARBA" id="ARBA00023016"/>
    </source>
</evidence>
<evidence type="ECO:0000256" key="2">
    <source>
        <dbReference type="PROSITE-ProRule" id="PRU00285"/>
    </source>
</evidence>